<gene>
    <name evidence="1" type="ORF">OU419_12370</name>
</gene>
<dbReference type="PANTHER" id="PTHR12684">
    <property type="entry name" value="PUTATIVE PHOSPHOTRANSFERASE"/>
    <property type="match status" value="1"/>
</dbReference>
<dbReference type="GO" id="GO:0016740">
    <property type="term" value="F:transferase activity"/>
    <property type="evidence" value="ECO:0007669"/>
    <property type="project" value="UniProtKB-KW"/>
</dbReference>
<dbReference type="Proteomes" id="UP001163624">
    <property type="component" value="Chromosome"/>
</dbReference>
<dbReference type="Pfam" id="PF01885">
    <property type="entry name" value="PTS_2-RNA"/>
    <property type="match status" value="1"/>
</dbReference>
<dbReference type="RefSeq" id="WP_254472902.1">
    <property type="nucleotide sequence ID" value="NZ_CP113432.1"/>
</dbReference>
<dbReference type="InterPro" id="IPR002745">
    <property type="entry name" value="Ptrans_KptA/Tpt1"/>
</dbReference>
<organism evidence="1 2">
    <name type="scientific">Pseudomonas triclosanedens</name>
    <dbReference type="NCBI Taxonomy" id="2961893"/>
    <lineage>
        <taxon>Bacteria</taxon>
        <taxon>Pseudomonadati</taxon>
        <taxon>Pseudomonadota</taxon>
        <taxon>Gammaproteobacteria</taxon>
        <taxon>Pseudomonadales</taxon>
        <taxon>Pseudomonadaceae</taxon>
        <taxon>Pseudomonas</taxon>
    </lineage>
</organism>
<protein>
    <submittedName>
        <fullName evidence="1">RNA 2'-phosphotransferase</fullName>
        <ecNumber evidence="1">2.7.1.-</ecNumber>
    </submittedName>
</protein>
<name>A0ABY7A4N0_9PSED</name>
<keyword evidence="1" id="KW-0808">Transferase</keyword>
<dbReference type="Gene3D" id="1.10.10.970">
    <property type="entry name" value="RNA 2'-phosphotransferase, Tpt1/KptA family, N-terminal domain"/>
    <property type="match status" value="1"/>
</dbReference>
<evidence type="ECO:0000313" key="1">
    <source>
        <dbReference type="EMBL" id="WAI52004.1"/>
    </source>
</evidence>
<dbReference type="EMBL" id="CP113432">
    <property type="protein sequence ID" value="WAI52004.1"/>
    <property type="molecule type" value="Genomic_DNA"/>
</dbReference>
<accession>A0ABY7A4N0</accession>
<dbReference type="PANTHER" id="PTHR12684:SF2">
    <property type="entry name" value="TRNA 2'-PHOSPHOTRANSFERASE 1"/>
    <property type="match status" value="1"/>
</dbReference>
<evidence type="ECO:0000313" key="2">
    <source>
        <dbReference type="Proteomes" id="UP001163624"/>
    </source>
</evidence>
<proteinExistence type="predicted"/>
<dbReference type="InterPro" id="IPR042080">
    <property type="entry name" value="RNA_2'-PTrans_N"/>
</dbReference>
<keyword evidence="2" id="KW-1185">Reference proteome</keyword>
<dbReference type="EC" id="2.7.1.-" evidence="1"/>
<reference evidence="1" key="1">
    <citation type="submission" date="2022-11" db="EMBL/GenBank/DDBJ databases">
        <title>Pseudomonas triclosanedens sp. nov., a triclosan degrader isolated from activated sludge.</title>
        <authorList>
            <person name="Yin Y."/>
            <person name="Lu Z."/>
        </authorList>
    </citation>
    <scope>NUCLEOTIDE SEQUENCE</scope>
    <source>
        <strain evidence="1">ZM23</strain>
    </source>
</reference>
<sequence>MGQWAVALTCGVIPPGDRITARLAASRIHPPPRKDRNEHERKSIGKWLSRILRHSPESAGLPLDANGWAGVDELLAQSTRKGHRFDHAMLDEVVAPNDKQRFALSEDGLRIRANQGHSVSIDLQLESCEPPEALYHSTPLPRWRDPSDCLKPMKRQHVHLSADRDTADRVGS</sequence>
<dbReference type="SUPFAM" id="SSF56399">
    <property type="entry name" value="ADP-ribosylation"/>
    <property type="match status" value="1"/>
</dbReference>